<keyword evidence="7 12" id="KW-0472">Membrane</keyword>
<comment type="subcellular location">
    <subcellularLocation>
        <location evidence="1">Cell envelope</location>
    </subcellularLocation>
    <subcellularLocation>
        <location evidence="12">Cell membrane</location>
        <topology evidence="12">Lipid-anchor</topology>
        <topology evidence="12">GPI-anchor</topology>
    </subcellularLocation>
    <subcellularLocation>
        <location evidence="2">Membrane</location>
        <topology evidence="2">Lipid-anchor</topology>
        <topology evidence="2">GPI-anchor</topology>
    </subcellularLocation>
</comment>
<dbReference type="PANTHER" id="PTHR31468">
    <property type="entry name" value="1,3-BETA-GLUCANOSYLTRANSFERASE GAS1"/>
    <property type="match status" value="1"/>
</dbReference>
<accession>A0AAV5QVH0</accession>
<sequence length="473" mass="53144">MVLGVILTFLVLSIWAVTGFVEPISIKGRHFYGSQTNQPFFIKGVDYQPGGSSGVSGGTDPLSDPESCARDIALFQDLGINTIRVYSINPNLNHDKCMTLLAIAGIYLVLDVNSPLKNQHLNRYEPWSTYNELYAEHVFKVVQEFAAFNNTLAFFAGNEIVNDRISAKASPIFIKALVRDMKAYMANHIERIVPVGYSAADDLLFRTSLPDYLQCDEGSGEDTSIDFYGVNSYQWCGKQTMQSSGYDILVKDYENFPKPVFLSEYGCNTIRPRGFQEVETIYSSDMTHIFSGGLVYEFHQEANEYGLIKYDSYGNVRLLPDFHSLRKSFSNLQISYDKGVIEKEINGKKGFLSKEVMTKATACDSEYENIVTDSKLPDNPEIRSMIETGVVSDKGKFVLLTKKDLSSKFKVFDVNNIPYGQATTIKIADSSNQNREEITTISSDSSEKKKKKKSKNVIMKFFFKNDGSEPHST</sequence>
<evidence type="ECO:0000256" key="5">
    <source>
        <dbReference type="ARBA" id="ARBA00022679"/>
    </source>
</evidence>
<dbReference type="GO" id="GO:0098552">
    <property type="term" value="C:side of membrane"/>
    <property type="evidence" value="ECO:0007669"/>
    <property type="project" value="UniProtKB-KW"/>
</dbReference>
<evidence type="ECO:0000256" key="6">
    <source>
        <dbReference type="ARBA" id="ARBA00022729"/>
    </source>
</evidence>
<dbReference type="GO" id="GO:0031505">
    <property type="term" value="P:fungal-type cell wall organization"/>
    <property type="evidence" value="ECO:0007669"/>
    <property type="project" value="TreeGrafter"/>
</dbReference>
<dbReference type="Pfam" id="PF03198">
    <property type="entry name" value="Glyco_hydro_72"/>
    <property type="match status" value="1"/>
</dbReference>
<evidence type="ECO:0000256" key="7">
    <source>
        <dbReference type="ARBA" id="ARBA00023136"/>
    </source>
</evidence>
<dbReference type="FunFam" id="3.20.20.80:FF:000032">
    <property type="entry name" value="1,3-beta-glucanosyltransferase"/>
    <property type="match status" value="1"/>
</dbReference>
<dbReference type="InterPro" id="IPR004886">
    <property type="entry name" value="Glucanosyltransferase"/>
</dbReference>
<dbReference type="EMBL" id="BTFZ01000020">
    <property type="protein sequence ID" value="GMM38511.1"/>
    <property type="molecule type" value="Genomic_DNA"/>
</dbReference>
<keyword evidence="11" id="KW-0961">Cell wall biogenesis/degradation</keyword>
<comment type="similarity">
    <text evidence="3 12">Belongs to the glycosyl hydrolase 72 family.</text>
</comment>
<dbReference type="RefSeq" id="XP_064855506.1">
    <property type="nucleotide sequence ID" value="XM_064999434.1"/>
</dbReference>
<protein>
    <recommendedName>
        <fullName evidence="12">1,3-beta-glucanosyltransferase</fullName>
        <ecNumber evidence="12">2.4.1.-</ecNumber>
    </recommendedName>
</protein>
<dbReference type="AlphaFoldDB" id="A0AAV5QVH0"/>
<feature type="signal peptide" evidence="12">
    <location>
        <begin position="1"/>
        <end position="19"/>
    </location>
</feature>
<comment type="caution">
    <text evidence="13">The sequence shown here is derived from an EMBL/GenBank/DDBJ whole genome shotgun (WGS) entry which is preliminary data.</text>
</comment>
<dbReference type="PANTHER" id="PTHR31468:SF14">
    <property type="entry name" value="1,3-BETA-GLUCANOSYLTRANSFERASE GAS4"/>
    <property type="match status" value="1"/>
</dbReference>
<evidence type="ECO:0000256" key="4">
    <source>
        <dbReference type="ARBA" id="ARBA00022622"/>
    </source>
</evidence>
<keyword evidence="5 12" id="KW-0808">Transferase</keyword>
<evidence type="ECO:0000256" key="3">
    <source>
        <dbReference type="ARBA" id="ARBA00007528"/>
    </source>
</evidence>
<keyword evidence="9" id="KW-0325">Glycoprotein</keyword>
<organism evidence="13 14">
    <name type="scientific">Saccharomycopsis crataegensis</name>
    <dbReference type="NCBI Taxonomy" id="43959"/>
    <lineage>
        <taxon>Eukaryota</taxon>
        <taxon>Fungi</taxon>
        <taxon>Dikarya</taxon>
        <taxon>Ascomycota</taxon>
        <taxon>Saccharomycotina</taxon>
        <taxon>Saccharomycetes</taxon>
        <taxon>Saccharomycopsidaceae</taxon>
        <taxon>Saccharomycopsis</taxon>
    </lineage>
</organism>
<keyword evidence="4 12" id="KW-0336">GPI-anchor</keyword>
<evidence type="ECO:0000313" key="13">
    <source>
        <dbReference type="EMBL" id="GMM38511.1"/>
    </source>
</evidence>
<evidence type="ECO:0000256" key="2">
    <source>
        <dbReference type="ARBA" id="ARBA00004589"/>
    </source>
</evidence>
<dbReference type="GeneID" id="90076499"/>
<dbReference type="EC" id="2.4.1.-" evidence="12"/>
<keyword evidence="8" id="KW-1015">Disulfide bond</keyword>
<evidence type="ECO:0000256" key="9">
    <source>
        <dbReference type="ARBA" id="ARBA00023180"/>
    </source>
</evidence>
<dbReference type="GO" id="GO:0042124">
    <property type="term" value="F:1,3-beta-glucanosyltransferase activity"/>
    <property type="evidence" value="ECO:0007669"/>
    <property type="project" value="TreeGrafter"/>
</dbReference>
<dbReference type="SUPFAM" id="SSF51445">
    <property type="entry name" value="(Trans)glycosidases"/>
    <property type="match status" value="1"/>
</dbReference>
<feature type="chain" id="PRO_5043097237" description="1,3-beta-glucanosyltransferase" evidence="12">
    <location>
        <begin position="20"/>
        <end position="473"/>
    </location>
</feature>
<gene>
    <name evidence="13" type="ORF">DASC09_058500</name>
</gene>
<dbReference type="InterPro" id="IPR017853">
    <property type="entry name" value="GH"/>
</dbReference>
<keyword evidence="10 12" id="KW-0449">Lipoprotein</keyword>
<evidence type="ECO:0000313" key="14">
    <source>
        <dbReference type="Proteomes" id="UP001360560"/>
    </source>
</evidence>
<comment type="function">
    <text evidence="12">Splits internally a 1,3-beta-glucan molecule and transfers the newly generated reducing end (the donor) to the non-reducing end of another 1,3-beta-glucan molecule (the acceptor) forming a 1,3-beta linkage, resulting in the elongation of 1,3-beta-glucan chains in the cell wall.</text>
</comment>
<evidence type="ECO:0000256" key="11">
    <source>
        <dbReference type="ARBA" id="ARBA00023316"/>
    </source>
</evidence>
<keyword evidence="6 12" id="KW-0732">Signal</keyword>
<evidence type="ECO:0000256" key="1">
    <source>
        <dbReference type="ARBA" id="ARBA00004196"/>
    </source>
</evidence>
<dbReference type="GO" id="GO:0071970">
    <property type="term" value="P:fungal-type cell wall (1-&gt;3)-beta-D-glucan biosynthetic process"/>
    <property type="evidence" value="ECO:0007669"/>
    <property type="project" value="TreeGrafter"/>
</dbReference>
<name>A0AAV5QVH0_9ASCO</name>
<dbReference type="Proteomes" id="UP001360560">
    <property type="component" value="Unassembled WGS sequence"/>
</dbReference>
<reference evidence="13 14" key="1">
    <citation type="journal article" date="2023" name="Elife">
        <title>Identification of key yeast species and microbe-microbe interactions impacting larval growth of Drosophila in the wild.</title>
        <authorList>
            <person name="Mure A."/>
            <person name="Sugiura Y."/>
            <person name="Maeda R."/>
            <person name="Honda K."/>
            <person name="Sakurai N."/>
            <person name="Takahashi Y."/>
            <person name="Watada M."/>
            <person name="Katoh T."/>
            <person name="Gotoh A."/>
            <person name="Gotoh Y."/>
            <person name="Taniguchi I."/>
            <person name="Nakamura K."/>
            <person name="Hayashi T."/>
            <person name="Katayama T."/>
            <person name="Uemura T."/>
            <person name="Hattori Y."/>
        </authorList>
    </citation>
    <scope>NUCLEOTIDE SEQUENCE [LARGE SCALE GENOMIC DNA]</scope>
    <source>
        <strain evidence="13 14">SC-9</strain>
    </source>
</reference>
<proteinExistence type="inferred from homology"/>
<keyword evidence="14" id="KW-1185">Reference proteome</keyword>
<evidence type="ECO:0000256" key="10">
    <source>
        <dbReference type="ARBA" id="ARBA00023288"/>
    </source>
</evidence>
<dbReference type="Gene3D" id="3.20.20.80">
    <property type="entry name" value="Glycosidases"/>
    <property type="match status" value="1"/>
</dbReference>
<evidence type="ECO:0000256" key="12">
    <source>
        <dbReference type="RuleBase" id="RU361209"/>
    </source>
</evidence>
<evidence type="ECO:0000256" key="8">
    <source>
        <dbReference type="ARBA" id="ARBA00023157"/>
    </source>
</evidence>
<dbReference type="GO" id="GO:0005886">
    <property type="term" value="C:plasma membrane"/>
    <property type="evidence" value="ECO:0007669"/>
    <property type="project" value="UniProtKB-SubCell"/>
</dbReference>
<dbReference type="GO" id="GO:0009277">
    <property type="term" value="C:fungal-type cell wall"/>
    <property type="evidence" value="ECO:0007669"/>
    <property type="project" value="UniProtKB-ARBA"/>
</dbReference>